<evidence type="ECO:0000256" key="1">
    <source>
        <dbReference type="SAM" id="MobiDB-lite"/>
    </source>
</evidence>
<name>A0A7J6R9A4_PEROL</name>
<dbReference type="AlphaFoldDB" id="A0A7J6R9A4"/>
<feature type="non-terminal residue" evidence="2">
    <location>
        <position position="123"/>
    </location>
</feature>
<protein>
    <submittedName>
        <fullName evidence="2">Uncharacterized protein</fullName>
    </submittedName>
</protein>
<comment type="caution">
    <text evidence="2">The sequence shown here is derived from an EMBL/GenBank/DDBJ whole genome shotgun (WGS) entry which is preliminary data.</text>
</comment>
<dbReference type="Proteomes" id="UP000553632">
    <property type="component" value="Unassembled WGS sequence"/>
</dbReference>
<proteinExistence type="predicted"/>
<gene>
    <name evidence="2" type="ORF">FOZ63_021136</name>
</gene>
<reference evidence="2 3" key="1">
    <citation type="submission" date="2020-04" db="EMBL/GenBank/DDBJ databases">
        <title>Perkinsus olseni comparative genomics.</title>
        <authorList>
            <person name="Bogema D.R."/>
        </authorList>
    </citation>
    <scope>NUCLEOTIDE SEQUENCE [LARGE SCALE GENOMIC DNA]</scope>
    <source>
        <strain evidence="2 3">ATCC PRA-207</strain>
    </source>
</reference>
<feature type="non-terminal residue" evidence="2">
    <location>
        <position position="1"/>
    </location>
</feature>
<evidence type="ECO:0000313" key="3">
    <source>
        <dbReference type="Proteomes" id="UP000553632"/>
    </source>
</evidence>
<accession>A0A7J6R9A4</accession>
<dbReference type="EMBL" id="JABANO010027406">
    <property type="protein sequence ID" value="KAF4716891.1"/>
    <property type="molecule type" value="Genomic_DNA"/>
</dbReference>
<keyword evidence="3" id="KW-1185">Reference proteome</keyword>
<organism evidence="2 3">
    <name type="scientific">Perkinsus olseni</name>
    <name type="common">Perkinsus atlanticus</name>
    <dbReference type="NCBI Taxonomy" id="32597"/>
    <lineage>
        <taxon>Eukaryota</taxon>
        <taxon>Sar</taxon>
        <taxon>Alveolata</taxon>
        <taxon>Perkinsozoa</taxon>
        <taxon>Perkinsea</taxon>
        <taxon>Perkinsida</taxon>
        <taxon>Perkinsidae</taxon>
        <taxon>Perkinsus</taxon>
    </lineage>
</organism>
<feature type="compositionally biased region" description="Acidic residues" evidence="1">
    <location>
        <begin position="103"/>
        <end position="117"/>
    </location>
</feature>
<feature type="region of interest" description="Disordered" evidence="1">
    <location>
        <begin position="96"/>
        <end position="123"/>
    </location>
</feature>
<evidence type="ECO:0000313" key="2">
    <source>
        <dbReference type="EMBL" id="KAF4716891.1"/>
    </source>
</evidence>
<sequence length="123" mass="14256">SPKLYVQGDGAGGENDSLTAPEVAERFIRVVMKEIRTTDTFRRPHGKYQLRGRRSGEINSGALLECREEISFSLSIERYLWSSKRVRLLKEWYPPQTRSTMPEDYEEDEEELYDEEVAPTSHG</sequence>